<reference evidence="17" key="1">
    <citation type="journal article" date="2019" name="Int. J. Syst. Evol. Microbiol.">
        <title>The Global Catalogue of Microorganisms (GCM) 10K type strain sequencing project: providing services to taxonomists for standard genome sequencing and annotation.</title>
        <authorList>
            <consortium name="The Broad Institute Genomics Platform"/>
            <consortium name="The Broad Institute Genome Sequencing Center for Infectious Disease"/>
            <person name="Wu L."/>
            <person name="Ma J."/>
        </authorList>
    </citation>
    <scope>NUCLEOTIDE SEQUENCE [LARGE SCALE GENOMIC DNA]</scope>
    <source>
        <strain evidence="17">JCM 18531</strain>
    </source>
</reference>
<keyword evidence="9 13" id="KW-0418">Kinase</keyword>
<evidence type="ECO:0000313" key="17">
    <source>
        <dbReference type="Proteomes" id="UP001499974"/>
    </source>
</evidence>
<comment type="subcellular location">
    <subcellularLocation>
        <location evidence="13">Cytoplasm</location>
    </subcellularLocation>
</comment>
<evidence type="ECO:0000256" key="13">
    <source>
        <dbReference type="HAMAP-Rule" id="MF_00384"/>
    </source>
</evidence>
<keyword evidence="6 13" id="KW-0808">Transferase</keyword>
<protein>
    <recommendedName>
        <fullName evidence="4 13">Homoserine kinase</fullName>
        <shortName evidence="13">HK</shortName>
        <shortName evidence="13">HSK</shortName>
        <ecNumber evidence="3 13">2.7.1.39</ecNumber>
    </recommendedName>
</protein>
<dbReference type="Pfam" id="PF00288">
    <property type="entry name" value="GHMP_kinases_N"/>
    <property type="match status" value="1"/>
</dbReference>
<dbReference type="RefSeq" id="WP_345519524.1">
    <property type="nucleotide sequence ID" value="NZ_BAABKM010000002.1"/>
</dbReference>
<dbReference type="PRINTS" id="PR00958">
    <property type="entry name" value="HOMSERKINASE"/>
</dbReference>
<evidence type="ECO:0000256" key="3">
    <source>
        <dbReference type="ARBA" id="ARBA00012078"/>
    </source>
</evidence>
<dbReference type="Gene3D" id="3.30.70.890">
    <property type="entry name" value="GHMP kinase, C-terminal domain"/>
    <property type="match status" value="1"/>
</dbReference>
<feature type="domain" description="GHMP kinase N-terminal" evidence="14">
    <location>
        <begin position="65"/>
        <end position="149"/>
    </location>
</feature>
<sequence>MTTFVDGPVRVSVPATSANLGPGFDSLGLALSMRDELTAEVTTSGLDVSVTGAGADGVSRDETHLVVRAMRAAFDLMGTQPPGLRLSCTNVIPHARGLGSSSAAIVAGVALARGLVAGGALLADDAELFQLAARIEGHPDNVAPAFYGGFTISGRDEDGDFYAVGSPVDPRVEAVVFVPPTGVSTEVARGLLPAEVPHADAAADAGRTALLVTALAGQPEHLLRATRDYLHQQYRRPAMPESLDLVDRLRADGVPAVVSGAGPTVLAFTDASGADALVGRCPDGWAGHRLEVGTAGAQLS</sequence>
<evidence type="ECO:0000256" key="4">
    <source>
        <dbReference type="ARBA" id="ARBA00017858"/>
    </source>
</evidence>
<comment type="caution">
    <text evidence="16">The sequence shown here is derived from an EMBL/GenBank/DDBJ whole genome shotgun (WGS) entry which is preliminary data.</text>
</comment>
<feature type="domain" description="GHMP kinase C-terminal" evidence="15">
    <location>
        <begin position="226"/>
        <end position="278"/>
    </location>
</feature>
<accession>A0ABP8WX86</accession>
<dbReference type="GO" id="GO:0016301">
    <property type="term" value="F:kinase activity"/>
    <property type="evidence" value="ECO:0007669"/>
    <property type="project" value="UniProtKB-KW"/>
</dbReference>
<feature type="binding site" evidence="13">
    <location>
        <begin position="93"/>
        <end position="103"/>
    </location>
    <ligand>
        <name>ATP</name>
        <dbReference type="ChEBI" id="CHEBI:30616"/>
    </ligand>
</feature>
<comment type="pathway">
    <text evidence="1 13">Amino-acid biosynthesis; L-threonine biosynthesis; L-threonine from L-aspartate: step 4/5.</text>
</comment>
<evidence type="ECO:0000256" key="2">
    <source>
        <dbReference type="ARBA" id="ARBA00007370"/>
    </source>
</evidence>
<evidence type="ECO:0000256" key="12">
    <source>
        <dbReference type="ARBA" id="ARBA00049954"/>
    </source>
</evidence>
<evidence type="ECO:0000259" key="15">
    <source>
        <dbReference type="Pfam" id="PF08544"/>
    </source>
</evidence>
<name>A0ABP8WX86_9ACTN</name>
<dbReference type="NCBIfam" id="TIGR00191">
    <property type="entry name" value="thrB"/>
    <property type="match status" value="1"/>
</dbReference>
<dbReference type="InterPro" id="IPR014721">
    <property type="entry name" value="Ribsml_uS5_D2-typ_fold_subgr"/>
</dbReference>
<dbReference type="HAMAP" id="MF_00384">
    <property type="entry name" value="Homoser_kinase"/>
    <property type="match status" value="1"/>
</dbReference>
<evidence type="ECO:0000256" key="7">
    <source>
        <dbReference type="ARBA" id="ARBA00022697"/>
    </source>
</evidence>
<gene>
    <name evidence="13 16" type="primary">thrB</name>
    <name evidence="16" type="ORF">GCM10023349_08150</name>
</gene>
<evidence type="ECO:0000256" key="1">
    <source>
        <dbReference type="ARBA" id="ARBA00005015"/>
    </source>
</evidence>
<keyword evidence="17" id="KW-1185">Reference proteome</keyword>
<keyword evidence="7 13" id="KW-0791">Threonine biosynthesis</keyword>
<evidence type="ECO:0000256" key="6">
    <source>
        <dbReference type="ARBA" id="ARBA00022679"/>
    </source>
</evidence>
<keyword evidence="5 13" id="KW-0028">Amino-acid biosynthesis</keyword>
<keyword evidence="13" id="KW-0963">Cytoplasm</keyword>
<dbReference type="InterPro" id="IPR020568">
    <property type="entry name" value="Ribosomal_Su5_D2-typ_SF"/>
</dbReference>
<dbReference type="InterPro" id="IPR006204">
    <property type="entry name" value="GHMP_kinase_N_dom"/>
</dbReference>
<organism evidence="16 17">
    <name type="scientific">Nocardioides conyzicola</name>
    <dbReference type="NCBI Taxonomy" id="1651781"/>
    <lineage>
        <taxon>Bacteria</taxon>
        <taxon>Bacillati</taxon>
        <taxon>Actinomycetota</taxon>
        <taxon>Actinomycetes</taxon>
        <taxon>Propionibacteriales</taxon>
        <taxon>Nocardioidaceae</taxon>
        <taxon>Nocardioides</taxon>
    </lineage>
</organism>
<dbReference type="PANTHER" id="PTHR20861">
    <property type="entry name" value="HOMOSERINE/4-DIPHOSPHOCYTIDYL-2-C-METHYL-D-ERYTHRITOL KINASE"/>
    <property type="match status" value="1"/>
</dbReference>
<dbReference type="PIRSF" id="PIRSF000676">
    <property type="entry name" value="Homoser_kin"/>
    <property type="match status" value="1"/>
</dbReference>
<dbReference type="Pfam" id="PF08544">
    <property type="entry name" value="GHMP_kinases_C"/>
    <property type="match status" value="1"/>
</dbReference>
<proteinExistence type="inferred from homology"/>
<dbReference type="PANTHER" id="PTHR20861:SF1">
    <property type="entry name" value="HOMOSERINE KINASE"/>
    <property type="match status" value="1"/>
</dbReference>
<evidence type="ECO:0000313" key="16">
    <source>
        <dbReference type="EMBL" id="GAA4695296.1"/>
    </source>
</evidence>
<dbReference type="Gene3D" id="3.30.230.10">
    <property type="match status" value="1"/>
</dbReference>
<evidence type="ECO:0000256" key="8">
    <source>
        <dbReference type="ARBA" id="ARBA00022741"/>
    </source>
</evidence>
<evidence type="ECO:0000256" key="10">
    <source>
        <dbReference type="ARBA" id="ARBA00022840"/>
    </source>
</evidence>
<dbReference type="InterPro" id="IPR006203">
    <property type="entry name" value="GHMP_knse_ATP-bd_CS"/>
</dbReference>
<evidence type="ECO:0000256" key="9">
    <source>
        <dbReference type="ARBA" id="ARBA00022777"/>
    </source>
</evidence>
<dbReference type="EC" id="2.7.1.39" evidence="3 13"/>
<dbReference type="InterPro" id="IPR036554">
    <property type="entry name" value="GHMP_kinase_C_sf"/>
</dbReference>
<evidence type="ECO:0000259" key="14">
    <source>
        <dbReference type="Pfam" id="PF00288"/>
    </source>
</evidence>
<dbReference type="PROSITE" id="PS00627">
    <property type="entry name" value="GHMP_KINASES_ATP"/>
    <property type="match status" value="1"/>
</dbReference>
<dbReference type="SUPFAM" id="SSF55060">
    <property type="entry name" value="GHMP Kinase, C-terminal domain"/>
    <property type="match status" value="1"/>
</dbReference>
<dbReference type="EMBL" id="BAABKM010000002">
    <property type="protein sequence ID" value="GAA4695296.1"/>
    <property type="molecule type" value="Genomic_DNA"/>
</dbReference>
<keyword evidence="8 13" id="KW-0547">Nucleotide-binding</keyword>
<evidence type="ECO:0000256" key="11">
    <source>
        <dbReference type="ARBA" id="ARBA00049375"/>
    </source>
</evidence>
<dbReference type="SUPFAM" id="SSF54211">
    <property type="entry name" value="Ribosomal protein S5 domain 2-like"/>
    <property type="match status" value="1"/>
</dbReference>
<keyword evidence="10 13" id="KW-0067">ATP-binding</keyword>
<dbReference type="InterPro" id="IPR000870">
    <property type="entry name" value="Homoserine_kinase"/>
</dbReference>
<dbReference type="Proteomes" id="UP001499974">
    <property type="component" value="Unassembled WGS sequence"/>
</dbReference>
<comment type="function">
    <text evidence="12 13">Catalyzes the ATP-dependent phosphorylation of L-homoserine to L-homoserine phosphate.</text>
</comment>
<evidence type="ECO:0000256" key="5">
    <source>
        <dbReference type="ARBA" id="ARBA00022605"/>
    </source>
</evidence>
<comment type="catalytic activity">
    <reaction evidence="11 13">
        <text>L-homoserine + ATP = O-phospho-L-homoserine + ADP + H(+)</text>
        <dbReference type="Rhea" id="RHEA:13985"/>
        <dbReference type="ChEBI" id="CHEBI:15378"/>
        <dbReference type="ChEBI" id="CHEBI:30616"/>
        <dbReference type="ChEBI" id="CHEBI:57476"/>
        <dbReference type="ChEBI" id="CHEBI:57590"/>
        <dbReference type="ChEBI" id="CHEBI:456216"/>
        <dbReference type="EC" id="2.7.1.39"/>
    </reaction>
</comment>
<comment type="similarity">
    <text evidence="2 13">Belongs to the GHMP kinase family. Homoserine kinase subfamily.</text>
</comment>
<dbReference type="InterPro" id="IPR013750">
    <property type="entry name" value="GHMP_kinase_C_dom"/>
</dbReference>